<dbReference type="SUPFAM" id="SSF51182">
    <property type="entry name" value="RmlC-like cupins"/>
    <property type="match status" value="1"/>
</dbReference>
<protein>
    <submittedName>
        <fullName evidence="5">AraC family transcriptional regulator</fullName>
    </submittedName>
</protein>
<dbReference type="EMBL" id="BNJF01000003">
    <property type="protein sequence ID" value="GHO47419.1"/>
    <property type="molecule type" value="Genomic_DNA"/>
</dbReference>
<evidence type="ECO:0000256" key="2">
    <source>
        <dbReference type="ARBA" id="ARBA00023125"/>
    </source>
</evidence>
<dbReference type="InterPro" id="IPR018060">
    <property type="entry name" value="HTH_AraC"/>
</dbReference>
<dbReference type="PROSITE" id="PS01124">
    <property type="entry name" value="HTH_ARAC_FAMILY_2"/>
    <property type="match status" value="1"/>
</dbReference>
<proteinExistence type="predicted"/>
<dbReference type="Gene3D" id="1.10.10.60">
    <property type="entry name" value="Homeodomain-like"/>
    <property type="match status" value="2"/>
</dbReference>
<dbReference type="AlphaFoldDB" id="A0A8J3I8L7"/>
<accession>A0A8J3I8L7</accession>
<dbReference type="InterPro" id="IPR011051">
    <property type="entry name" value="RmlC_Cupin_sf"/>
</dbReference>
<dbReference type="InterPro" id="IPR009057">
    <property type="entry name" value="Homeodomain-like_sf"/>
</dbReference>
<feature type="domain" description="HTH araC/xylS-type" evidence="4">
    <location>
        <begin position="184"/>
        <end position="282"/>
    </location>
</feature>
<keyword evidence="6" id="KW-1185">Reference proteome</keyword>
<dbReference type="Pfam" id="PF12833">
    <property type="entry name" value="HTH_18"/>
    <property type="match status" value="1"/>
</dbReference>
<evidence type="ECO:0000256" key="1">
    <source>
        <dbReference type="ARBA" id="ARBA00023015"/>
    </source>
</evidence>
<gene>
    <name evidence="5" type="primary">melR</name>
    <name evidence="5" type="ORF">KSX_55820</name>
</gene>
<comment type="caution">
    <text evidence="5">The sequence shown here is derived from an EMBL/GenBank/DDBJ whole genome shotgun (WGS) entry which is preliminary data.</text>
</comment>
<dbReference type="InterPro" id="IPR018062">
    <property type="entry name" value="HTH_AraC-typ_CS"/>
</dbReference>
<evidence type="ECO:0000259" key="4">
    <source>
        <dbReference type="PROSITE" id="PS01124"/>
    </source>
</evidence>
<dbReference type="SMART" id="SM00342">
    <property type="entry name" value="HTH_ARAC"/>
    <property type="match status" value="1"/>
</dbReference>
<name>A0A8J3I8L7_9CHLR</name>
<keyword evidence="2" id="KW-0238">DNA-binding</keyword>
<dbReference type="Gene3D" id="2.60.120.10">
    <property type="entry name" value="Jelly Rolls"/>
    <property type="match status" value="1"/>
</dbReference>
<dbReference type="InterPro" id="IPR014710">
    <property type="entry name" value="RmlC-like_jellyroll"/>
</dbReference>
<dbReference type="RefSeq" id="WP_220196717.1">
    <property type="nucleotide sequence ID" value="NZ_BNJF01000003.1"/>
</dbReference>
<evidence type="ECO:0000313" key="6">
    <source>
        <dbReference type="Proteomes" id="UP000612362"/>
    </source>
</evidence>
<dbReference type="SUPFAM" id="SSF46689">
    <property type="entry name" value="Homeodomain-like"/>
    <property type="match status" value="2"/>
</dbReference>
<keyword evidence="1" id="KW-0805">Transcription regulation</keyword>
<dbReference type="InterPro" id="IPR003313">
    <property type="entry name" value="AraC-bd"/>
</dbReference>
<organism evidence="5 6">
    <name type="scientific">Ktedonospora formicarum</name>
    <dbReference type="NCBI Taxonomy" id="2778364"/>
    <lineage>
        <taxon>Bacteria</taxon>
        <taxon>Bacillati</taxon>
        <taxon>Chloroflexota</taxon>
        <taxon>Ktedonobacteria</taxon>
        <taxon>Ktedonobacterales</taxon>
        <taxon>Ktedonobacteraceae</taxon>
        <taxon>Ktedonospora</taxon>
    </lineage>
</organism>
<reference evidence="5" key="1">
    <citation type="submission" date="2020-10" db="EMBL/GenBank/DDBJ databases">
        <title>Taxonomic study of unclassified bacteria belonging to the class Ktedonobacteria.</title>
        <authorList>
            <person name="Yabe S."/>
            <person name="Wang C.M."/>
            <person name="Zheng Y."/>
            <person name="Sakai Y."/>
            <person name="Cavaletti L."/>
            <person name="Monciardini P."/>
            <person name="Donadio S."/>
        </authorList>
    </citation>
    <scope>NUCLEOTIDE SEQUENCE</scope>
    <source>
        <strain evidence="5">SOSP1-1</strain>
    </source>
</reference>
<dbReference type="GO" id="GO:0043565">
    <property type="term" value="F:sequence-specific DNA binding"/>
    <property type="evidence" value="ECO:0007669"/>
    <property type="project" value="InterPro"/>
</dbReference>
<dbReference type="PANTHER" id="PTHR43280">
    <property type="entry name" value="ARAC-FAMILY TRANSCRIPTIONAL REGULATOR"/>
    <property type="match status" value="1"/>
</dbReference>
<dbReference type="Pfam" id="PF02311">
    <property type="entry name" value="AraC_binding"/>
    <property type="match status" value="1"/>
</dbReference>
<dbReference type="GO" id="GO:0003700">
    <property type="term" value="F:DNA-binding transcription factor activity"/>
    <property type="evidence" value="ECO:0007669"/>
    <property type="project" value="InterPro"/>
</dbReference>
<sequence length="297" mass="33251">MRQVVYDVLGVASGSSSGVGDNPLHRHQEIELNFAEQGAVTYLFGGKTISIQAGQVAAFWGAIPHRLVMKEEQTTLHWLTIPLGYLLQWSLPTSFTGQIMDGILIHDQVGACAHFDQRIFRRWRTDLHQAGEELRAIVLLESAACLRRLAWSRKNLLHEIKTSDVSIEGDSIHHTSLVDWRRAERAASFIAAHYQHTIHVDDLAQELGLHPHSVMRLFQKTFGVSIVEYITQYRLAHAQRLLATTESSVIEIATDSGFGSLSHFYSVFTRACGRSPQAYRHFLSSSVPNTPKGVQEG</sequence>
<dbReference type="Proteomes" id="UP000612362">
    <property type="component" value="Unassembled WGS sequence"/>
</dbReference>
<evidence type="ECO:0000256" key="3">
    <source>
        <dbReference type="ARBA" id="ARBA00023163"/>
    </source>
</evidence>
<keyword evidence="3" id="KW-0804">Transcription</keyword>
<dbReference type="PANTHER" id="PTHR43280:SF27">
    <property type="entry name" value="TRANSCRIPTIONAL REGULATOR MTLR"/>
    <property type="match status" value="1"/>
</dbReference>
<dbReference type="PROSITE" id="PS00041">
    <property type="entry name" value="HTH_ARAC_FAMILY_1"/>
    <property type="match status" value="1"/>
</dbReference>
<evidence type="ECO:0000313" key="5">
    <source>
        <dbReference type="EMBL" id="GHO47419.1"/>
    </source>
</evidence>